<evidence type="ECO:0000313" key="4">
    <source>
        <dbReference type="Proteomes" id="UP000728185"/>
    </source>
</evidence>
<sequence>MAEVYSLAILELLIQQDGCRRIDELWSILAAKFQRCNDFFSVVGPTPDALESFIRKQPALFSVSGGYAYTPDAYSNIFGNEPVQVSSGHHGFRRVGSEHTTNHGGSNYCFEKVPNTLEIEMEAVKYFQDQLLRKTERWIPIKSLAGHLSQASPSIRMVVGPQSEFALFLLRYPMFFQLQGELVGLSDKIRTQWNGNQFISGKRKPRPLSFHGMEDPRKPPVERSQLPMHLQISQAVPEDALTRNCNAQNSTIALSIEDCKALLWLKYTVAQSQAQPMPFASLLNAISCAPKSVPSSIGWTQIELLEFLRKYNKIFSLDDVSHDITQQPTNSLHLMIVNKTTSSEDFNVLLAKRGCIFCVNRLWGIIDLGFHEHVFFDRSLFKHVTDLSKHFQVKETVFFNAVLASKESRAKWRATCVWKETDRLANYLQGLTSTRDGPFGTDEFLDMSLDDPDSGLENSDHVQPIKKSPLDSLRPLFDDVSDAFDQCAPQFASVRLAEAWELQLSPTGCALTASSELPIESNANGDAFDGCEKSAVKGEQLEIARSRSISPVSELNTLSGVPSISGMGDASSSARSSSPPRSNDRAGCYMRCMCGAEIWTKKPPVSILRTVATQTLFTGEIMATKLYHEGAVS</sequence>
<proteinExistence type="predicted"/>
<feature type="domain" description="Egal-1 winged helix" evidence="2">
    <location>
        <begin position="122"/>
        <end position="188"/>
    </location>
</feature>
<feature type="domain" description="Egal-1 winged helix" evidence="2">
    <location>
        <begin position="260"/>
        <end position="319"/>
    </location>
</feature>
<evidence type="ECO:0000313" key="3">
    <source>
        <dbReference type="EMBL" id="KAA0191508.1"/>
    </source>
</evidence>
<dbReference type="Pfam" id="PF23713">
    <property type="entry name" value="WHD_Egal"/>
    <property type="match status" value="3"/>
</dbReference>
<protein>
    <recommendedName>
        <fullName evidence="2">Egal-1 winged helix domain-containing protein</fullName>
    </recommendedName>
</protein>
<feature type="domain" description="Egal-1 winged helix" evidence="2">
    <location>
        <begin position="7"/>
        <end position="69"/>
    </location>
</feature>
<dbReference type="OrthoDB" id="26838at2759"/>
<evidence type="ECO:0000259" key="2">
    <source>
        <dbReference type="Pfam" id="PF23713"/>
    </source>
</evidence>
<feature type="compositionally biased region" description="Low complexity" evidence="1">
    <location>
        <begin position="570"/>
        <end position="581"/>
    </location>
</feature>
<organism evidence="3 4">
    <name type="scientific">Fasciolopsis buskii</name>
    <dbReference type="NCBI Taxonomy" id="27845"/>
    <lineage>
        <taxon>Eukaryota</taxon>
        <taxon>Metazoa</taxon>
        <taxon>Spiralia</taxon>
        <taxon>Lophotrochozoa</taxon>
        <taxon>Platyhelminthes</taxon>
        <taxon>Trematoda</taxon>
        <taxon>Digenea</taxon>
        <taxon>Plagiorchiida</taxon>
        <taxon>Echinostomata</taxon>
        <taxon>Echinostomatoidea</taxon>
        <taxon>Fasciolidae</taxon>
        <taxon>Fasciolopsis</taxon>
    </lineage>
</organism>
<dbReference type="InterPro" id="IPR056589">
    <property type="entry name" value="WH_Egal-1"/>
</dbReference>
<dbReference type="Proteomes" id="UP000728185">
    <property type="component" value="Unassembled WGS sequence"/>
</dbReference>
<accession>A0A8E0RWX4</accession>
<feature type="region of interest" description="Disordered" evidence="1">
    <location>
        <begin position="560"/>
        <end position="584"/>
    </location>
</feature>
<keyword evidence="4" id="KW-1185">Reference proteome</keyword>
<comment type="caution">
    <text evidence="3">The sequence shown here is derived from an EMBL/GenBank/DDBJ whole genome shotgun (WGS) entry which is preliminary data.</text>
</comment>
<dbReference type="AlphaFoldDB" id="A0A8E0RWX4"/>
<name>A0A8E0RWX4_9TREM</name>
<reference evidence="3" key="1">
    <citation type="submission" date="2019-05" db="EMBL/GenBank/DDBJ databases">
        <title>Annotation for the trematode Fasciolopsis buski.</title>
        <authorList>
            <person name="Choi Y.-J."/>
        </authorList>
    </citation>
    <scope>NUCLEOTIDE SEQUENCE</scope>
    <source>
        <strain evidence="3">HT</strain>
        <tissue evidence="3">Whole worm</tissue>
    </source>
</reference>
<gene>
    <name evidence="3" type="ORF">FBUS_06870</name>
</gene>
<evidence type="ECO:0000256" key="1">
    <source>
        <dbReference type="SAM" id="MobiDB-lite"/>
    </source>
</evidence>
<dbReference type="EMBL" id="LUCM01006288">
    <property type="protein sequence ID" value="KAA0191508.1"/>
    <property type="molecule type" value="Genomic_DNA"/>
</dbReference>